<dbReference type="Proteomes" id="UP000010847">
    <property type="component" value="Chromosome"/>
</dbReference>
<dbReference type="PANTHER" id="PTHR41373:SF1">
    <property type="entry name" value="PHOSPHATIDYLGLYCEROL LYSYLTRANSFERASE C-TERMINAL DOMAIN-CONTAINING PROTEIN"/>
    <property type="match status" value="1"/>
</dbReference>
<proteinExistence type="predicted"/>
<dbReference type="AlphaFoldDB" id="W0E6V6"/>
<dbReference type="OrthoDB" id="9765580at2"/>
<keyword evidence="3" id="KW-1185">Reference proteome</keyword>
<gene>
    <name evidence="2" type="ORF">DESME_05070</name>
</gene>
<protein>
    <recommendedName>
        <fullName evidence="1">Phosphatidylglycerol lysyltransferase C-terminal domain-containing protein</fullName>
    </recommendedName>
</protein>
<evidence type="ECO:0000313" key="2">
    <source>
        <dbReference type="EMBL" id="AHF06502.1"/>
    </source>
</evidence>
<sequence>MINFKKVELKDKMWIEPLLETADLKGCHQNFTNIFAWSEIYRYQVAQVNGYLVVKSGHIVNEPAYFWPAGSGDIKDVLDEMKQDAVDRDYEFILAGISPENVEELRRLYPDNVEYKEARDAFDYVYLLDKLISLSGNKLHSKRNHINRFKENNNWSFEPITIENLAECWEMNKAWCKANKYEEDEQLVEELCAVRQCFNNFMTLGLEGGLLRLDGKIIAFTMGEKLNSDTFVTHIEKAFGEIQGAYQMINREFAVLIKEKHPELIYINREEDMGYEGLRKAKLSYHPVKMEEKFWAKYIQ</sequence>
<dbReference type="InterPro" id="IPR016181">
    <property type="entry name" value="Acyl_CoA_acyltransferase"/>
</dbReference>
<dbReference type="EMBL" id="CP007032">
    <property type="protein sequence ID" value="AHF06502.1"/>
    <property type="molecule type" value="Genomic_DNA"/>
</dbReference>
<dbReference type="InterPro" id="IPR024320">
    <property type="entry name" value="LPG_synthase_C"/>
</dbReference>
<accession>W0E6V6</accession>
<dbReference type="SUPFAM" id="SSF55729">
    <property type="entry name" value="Acyl-CoA N-acyltransferases (Nat)"/>
    <property type="match status" value="2"/>
</dbReference>
<organism evidence="2 3">
    <name type="scientific">Desulfitobacterium metallireducens DSM 15288</name>
    <dbReference type="NCBI Taxonomy" id="871968"/>
    <lineage>
        <taxon>Bacteria</taxon>
        <taxon>Bacillati</taxon>
        <taxon>Bacillota</taxon>
        <taxon>Clostridia</taxon>
        <taxon>Eubacteriales</taxon>
        <taxon>Desulfitobacteriaceae</taxon>
        <taxon>Desulfitobacterium</taxon>
    </lineage>
</organism>
<dbReference type="HOGENOM" id="CLU_058411_0_0_9"/>
<dbReference type="STRING" id="871968.DESME_05070"/>
<dbReference type="InterPro" id="IPR016732">
    <property type="entry name" value="UCP018688"/>
</dbReference>
<dbReference type="RefSeq" id="WP_006714975.1">
    <property type="nucleotide sequence ID" value="NZ_CP007032.1"/>
</dbReference>
<dbReference type="Gene3D" id="3.40.630.30">
    <property type="match status" value="1"/>
</dbReference>
<evidence type="ECO:0000313" key="3">
    <source>
        <dbReference type="Proteomes" id="UP000010847"/>
    </source>
</evidence>
<dbReference type="Pfam" id="PF09924">
    <property type="entry name" value="LPG_synthase_C"/>
    <property type="match status" value="1"/>
</dbReference>
<reference evidence="2 3" key="1">
    <citation type="submission" date="2013-12" db="EMBL/GenBank/DDBJ databases">
        <authorList>
            <consortium name="DOE Joint Genome Institute"/>
            <person name="Smidt H."/>
            <person name="Huntemann M."/>
            <person name="Han J."/>
            <person name="Chen A."/>
            <person name="Kyrpides N."/>
            <person name="Mavromatis K."/>
            <person name="Markowitz V."/>
            <person name="Palaniappan K."/>
            <person name="Ivanova N."/>
            <person name="Schaumberg A."/>
            <person name="Pati A."/>
            <person name="Liolios K."/>
            <person name="Nordberg H.P."/>
            <person name="Cantor M.N."/>
            <person name="Hua S.X."/>
            <person name="Woyke T."/>
        </authorList>
    </citation>
    <scope>NUCLEOTIDE SEQUENCE [LARGE SCALE GENOMIC DNA]</scope>
    <source>
        <strain evidence="3">DSM 15288</strain>
    </source>
</reference>
<dbReference type="PIRSF" id="PIRSF018688">
    <property type="entry name" value="UCP018688"/>
    <property type="match status" value="1"/>
</dbReference>
<evidence type="ECO:0000259" key="1">
    <source>
        <dbReference type="Pfam" id="PF09924"/>
    </source>
</evidence>
<dbReference type="PANTHER" id="PTHR41373">
    <property type="entry name" value="DUF2156 DOMAIN-CONTAINING PROTEIN"/>
    <property type="match status" value="1"/>
</dbReference>
<name>W0E6V6_9FIRM</name>
<dbReference type="KEGG" id="dmt:DESME_05070"/>
<feature type="domain" description="Phosphatidylglycerol lysyltransferase C-terminal" evidence="1">
    <location>
        <begin position="24"/>
        <end position="296"/>
    </location>
</feature>
<dbReference type="eggNOG" id="COG4866">
    <property type="taxonomic scope" value="Bacteria"/>
</dbReference>